<organism evidence="1 2">
    <name type="scientific">Octopus vulgaris</name>
    <name type="common">Common octopus</name>
    <dbReference type="NCBI Taxonomy" id="6645"/>
    <lineage>
        <taxon>Eukaryota</taxon>
        <taxon>Metazoa</taxon>
        <taxon>Spiralia</taxon>
        <taxon>Lophotrochozoa</taxon>
        <taxon>Mollusca</taxon>
        <taxon>Cephalopoda</taxon>
        <taxon>Coleoidea</taxon>
        <taxon>Octopodiformes</taxon>
        <taxon>Octopoda</taxon>
        <taxon>Incirrata</taxon>
        <taxon>Octopodidae</taxon>
        <taxon>Octopus</taxon>
    </lineage>
</organism>
<proteinExistence type="predicted"/>
<dbReference type="Gene3D" id="4.10.60.10">
    <property type="entry name" value="Zinc finger, CCHC-type"/>
    <property type="match status" value="1"/>
</dbReference>
<keyword evidence="2" id="KW-1185">Reference proteome</keyword>
<dbReference type="GO" id="GO:0008270">
    <property type="term" value="F:zinc ion binding"/>
    <property type="evidence" value="ECO:0007669"/>
    <property type="project" value="InterPro"/>
</dbReference>
<dbReference type="InterPro" id="IPR021109">
    <property type="entry name" value="Peptidase_aspartic_dom_sf"/>
</dbReference>
<dbReference type="SUPFAM" id="SSF50630">
    <property type="entry name" value="Acid proteases"/>
    <property type="match status" value="1"/>
</dbReference>
<dbReference type="EMBL" id="OX597817">
    <property type="protein sequence ID" value="CAI9721781.1"/>
    <property type="molecule type" value="Genomic_DNA"/>
</dbReference>
<dbReference type="SUPFAM" id="SSF57756">
    <property type="entry name" value="Retrovirus zinc finger-like domains"/>
    <property type="match status" value="1"/>
</dbReference>
<dbReference type="Proteomes" id="UP001162480">
    <property type="component" value="Chromosome 4"/>
</dbReference>
<protein>
    <submittedName>
        <fullName evidence="1">Retrovirus-related pol poly from transposon</fullName>
    </submittedName>
</protein>
<evidence type="ECO:0000313" key="1">
    <source>
        <dbReference type="EMBL" id="CAI9721781.1"/>
    </source>
</evidence>
<accession>A0AA36AUF3</accession>
<sequence>MAAKQSLTYTAYTPCGSISLTKNIESEVTSSTTAAVNTSKCFFCGYFRHPSSKCPAQNAICKRSAKKGHFLKVCQSKPNSMQSEFVSAMDLQLNTAIIAVAPTSLSKAIINISVNDASIKALVDTGSFESYICSDLAKSLELNTYPSEKKISMASTKLSNVTKEHCFVKLFYQKSSA</sequence>
<gene>
    <name evidence="1" type="ORF">OCTVUL_1B008527</name>
</gene>
<dbReference type="Gene3D" id="2.40.70.10">
    <property type="entry name" value="Acid Proteases"/>
    <property type="match status" value="1"/>
</dbReference>
<name>A0AA36AUF3_OCTVU</name>
<dbReference type="AlphaFoldDB" id="A0AA36AUF3"/>
<dbReference type="GO" id="GO:0003676">
    <property type="term" value="F:nucleic acid binding"/>
    <property type="evidence" value="ECO:0007669"/>
    <property type="project" value="InterPro"/>
</dbReference>
<evidence type="ECO:0000313" key="2">
    <source>
        <dbReference type="Proteomes" id="UP001162480"/>
    </source>
</evidence>
<reference evidence="1" key="1">
    <citation type="submission" date="2023-08" db="EMBL/GenBank/DDBJ databases">
        <authorList>
            <person name="Alioto T."/>
            <person name="Alioto T."/>
            <person name="Gomez Garrido J."/>
        </authorList>
    </citation>
    <scope>NUCLEOTIDE SEQUENCE</scope>
</reference>
<dbReference type="InterPro" id="IPR036875">
    <property type="entry name" value="Znf_CCHC_sf"/>
</dbReference>